<dbReference type="PANTHER" id="PTHR46825:SF9">
    <property type="entry name" value="BETA-LACTAMASE-RELATED DOMAIN-CONTAINING PROTEIN"/>
    <property type="match status" value="1"/>
</dbReference>
<sequence>MAHRFEEEYPWATVERRIETWIDESGCPGASVAVVDGTKPVSAYEAGFGVRRLEPDAPATPETLYGVGSVTKPITATAVLTLVDAGEISLDDPVVDYVPYFEDVPGEAITVHELLSHTSGMPDDDMASVLLGEGSDAGASIDGWDDFRSYVDGASTQRRLDRERCLYYNSGYAILARLVETVSGRSFAEFVDRAVFEPLEMDDATFDVGVLDDRSRDVMTPYHRDDEADDGFRSGTLPNGPVFEGPGGLLAPVTDLSAFLAAQIGGGPHLADRLRERAYDPVGTYRRLVGDTTYGYGYGWESRPFGSDTLIGHGGGTGVSGGYIGFLRERGLGIAIGCNTHPSVSPATLAVEVLAILTDRDPASVVPERAIERSATELAGRYESYGGVHTATVEWTGAGLEVEFGASMGGGALEFAPTSLDPDEYEFATVEGDGTRLAATFFVGDERVELLFDQLLLERVDGRYGEGDDSEGDET</sequence>
<dbReference type="Proteomes" id="UP001320972">
    <property type="component" value="Unassembled WGS sequence"/>
</dbReference>
<dbReference type="InterPro" id="IPR012338">
    <property type="entry name" value="Beta-lactam/transpept-like"/>
</dbReference>
<feature type="domain" description="Beta-lactamase-related" evidence="1">
    <location>
        <begin position="16"/>
        <end position="347"/>
    </location>
</feature>
<dbReference type="GO" id="GO:0016787">
    <property type="term" value="F:hydrolase activity"/>
    <property type="evidence" value="ECO:0007669"/>
    <property type="project" value="UniProtKB-KW"/>
</dbReference>
<evidence type="ECO:0000313" key="4">
    <source>
        <dbReference type="Proteomes" id="UP001320972"/>
    </source>
</evidence>
<dbReference type="InterPro" id="IPR001466">
    <property type="entry name" value="Beta-lactam-related"/>
</dbReference>
<dbReference type="RefSeq" id="WP_338007757.1">
    <property type="nucleotide sequence ID" value="NZ_JAOPKB010000004.1"/>
</dbReference>
<dbReference type="InterPro" id="IPR050491">
    <property type="entry name" value="AmpC-like"/>
</dbReference>
<dbReference type="Pfam" id="PF13969">
    <property type="entry name" value="Pab87_oct"/>
    <property type="match status" value="1"/>
</dbReference>
<dbReference type="InterPro" id="IPR038164">
    <property type="entry name" value="Pab87_oct_sf"/>
</dbReference>
<feature type="domain" description="Pab87 octamerisation" evidence="2">
    <location>
        <begin position="370"/>
        <end position="455"/>
    </location>
</feature>
<dbReference type="Pfam" id="PF00144">
    <property type="entry name" value="Beta-lactamase"/>
    <property type="match status" value="1"/>
</dbReference>
<accession>A0ABT2QDU2</accession>
<proteinExistence type="predicted"/>
<gene>
    <name evidence="3" type="ORF">OB955_10135</name>
</gene>
<evidence type="ECO:0000259" key="1">
    <source>
        <dbReference type="Pfam" id="PF00144"/>
    </source>
</evidence>
<name>A0ABT2QDU2_9EURY</name>
<evidence type="ECO:0000313" key="3">
    <source>
        <dbReference type="EMBL" id="MCU4973100.1"/>
    </source>
</evidence>
<dbReference type="SUPFAM" id="SSF56601">
    <property type="entry name" value="beta-lactamase/transpeptidase-like"/>
    <property type="match status" value="1"/>
</dbReference>
<dbReference type="Gene3D" id="3.40.710.10">
    <property type="entry name" value="DD-peptidase/beta-lactamase superfamily"/>
    <property type="match status" value="1"/>
</dbReference>
<dbReference type="InterPro" id="IPR025879">
    <property type="entry name" value="Pab87_oct"/>
</dbReference>
<comment type="caution">
    <text evidence="3">The sequence shown here is derived from an EMBL/GenBank/DDBJ whole genome shotgun (WGS) entry which is preliminary data.</text>
</comment>
<dbReference type="Gene3D" id="2.40.128.210">
    <property type="entry name" value="Pab87 octamerisation domain"/>
    <property type="match status" value="1"/>
</dbReference>
<reference evidence="3 4" key="1">
    <citation type="submission" date="2022-09" db="EMBL/GenBank/DDBJ databases">
        <title>Enrichment on poylsaccharides allowed isolation of novel metabolic and taxonomic groups of Haloarchaea.</title>
        <authorList>
            <person name="Sorokin D.Y."/>
            <person name="Elcheninov A.G."/>
            <person name="Khizhniak T.V."/>
            <person name="Kolganova T.V."/>
            <person name="Kublanov I.V."/>
        </authorList>
    </citation>
    <scope>NUCLEOTIDE SEQUENCE [LARGE SCALE GENOMIC DNA]</scope>
    <source>
        <strain evidence="3 4">AArc-m2/3/4</strain>
    </source>
</reference>
<keyword evidence="3" id="KW-0378">Hydrolase</keyword>
<protein>
    <submittedName>
        <fullName evidence="3">Serine hydrolase</fullName>
    </submittedName>
</protein>
<evidence type="ECO:0000259" key="2">
    <source>
        <dbReference type="Pfam" id="PF13969"/>
    </source>
</evidence>
<organism evidence="3 4">
    <name type="scientific">Natronoglomus mannanivorans</name>
    <dbReference type="NCBI Taxonomy" id="2979990"/>
    <lineage>
        <taxon>Archaea</taxon>
        <taxon>Methanobacteriati</taxon>
        <taxon>Methanobacteriota</taxon>
        <taxon>Stenosarchaea group</taxon>
        <taxon>Halobacteria</taxon>
        <taxon>Halobacteriales</taxon>
        <taxon>Natrialbaceae</taxon>
        <taxon>Natronoglomus</taxon>
    </lineage>
</organism>
<dbReference type="EMBL" id="JAOPKB010000004">
    <property type="protein sequence ID" value="MCU4973100.1"/>
    <property type="molecule type" value="Genomic_DNA"/>
</dbReference>
<dbReference type="PANTHER" id="PTHR46825">
    <property type="entry name" value="D-ALANYL-D-ALANINE-CARBOXYPEPTIDASE/ENDOPEPTIDASE AMPH"/>
    <property type="match status" value="1"/>
</dbReference>
<keyword evidence="4" id="KW-1185">Reference proteome</keyword>